<feature type="chain" id="PRO_5008582013" evidence="1">
    <location>
        <begin position="23"/>
        <end position="159"/>
    </location>
</feature>
<dbReference type="EMBL" id="GEDC01003100">
    <property type="protein sequence ID" value="JAS34198.1"/>
    <property type="molecule type" value="Transcribed_RNA"/>
</dbReference>
<evidence type="ECO:0000313" key="2">
    <source>
        <dbReference type="EMBL" id="JAS34198.1"/>
    </source>
</evidence>
<feature type="signal peptide" evidence="1">
    <location>
        <begin position="1"/>
        <end position="22"/>
    </location>
</feature>
<accession>A0A1B6E8D3</accession>
<keyword evidence="1" id="KW-0732">Signal</keyword>
<reference evidence="2" key="1">
    <citation type="submission" date="2015-12" db="EMBL/GenBank/DDBJ databases">
        <title>De novo transcriptome assembly of four potential Pierce s Disease insect vectors from Arizona vineyards.</title>
        <authorList>
            <person name="Tassone E.E."/>
        </authorList>
    </citation>
    <scope>NUCLEOTIDE SEQUENCE</scope>
</reference>
<organism evidence="2">
    <name type="scientific">Clastoptera arizonana</name>
    <name type="common">Arizona spittle bug</name>
    <dbReference type="NCBI Taxonomy" id="38151"/>
    <lineage>
        <taxon>Eukaryota</taxon>
        <taxon>Metazoa</taxon>
        <taxon>Ecdysozoa</taxon>
        <taxon>Arthropoda</taxon>
        <taxon>Hexapoda</taxon>
        <taxon>Insecta</taxon>
        <taxon>Pterygota</taxon>
        <taxon>Neoptera</taxon>
        <taxon>Paraneoptera</taxon>
        <taxon>Hemiptera</taxon>
        <taxon>Auchenorrhyncha</taxon>
        <taxon>Cercopoidea</taxon>
        <taxon>Clastopteridae</taxon>
        <taxon>Clastoptera</taxon>
    </lineage>
</organism>
<evidence type="ECO:0000256" key="1">
    <source>
        <dbReference type="SAM" id="SignalP"/>
    </source>
</evidence>
<protein>
    <submittedName>
        <fullName evidence="2">Uncharacterized protein</fullName>
    </submittedName>
</protein>
<gene>
    <name evidence="2" type="ORF">g.4882</name>
</gene>
<sequence length="159" mass="18212">MALVMYFETLLVISIIVLLVEASNMSYMLGQAGTTLNLCLMRAQKASSLAEQFIGNLSNLDDIGVRYKYDEYKCIIETERERLKVLLFDIDRDTYGGAGGKFQGYLKLLVETALPLTNIYKESTWKALIALEMFRKNLLLVRANWIQLMDADKDRYYIG</sequence>
<name>A0A1B6E8D3_9HEMI</name>
<dbReference type="AlphaFoldDB" id="A0A1B6E8D3"/>
<proteinExistence type="predicted"/>